<accession>A0A317CPK1</accession>
<dbReference type="AlphaFoldDB" id="A0A317CPK1"/>
<evidence type="ECO:0000313" key="2">
    <source>
        <dbReference type="EMBL" id="PWQ98300.1"/>
    </source>
</evidence>
<comment type="caution">
    <text evidence="2">The sequence shown here is derived from an EMBL/GenBank/DDBJ whole genome shotgun (WGS) entry which is preliminary data.</text>
</comment>
<evidence type="ECO:0000256" key="1">
    <source>
        <dbReference type="ARBA" id="ARBA00006484"/>
    </source>
</evidence>
<reference evidence="2 3" key="1">
    <citation type="submission" date="2018-05" db="EMBL/GenBank/DDBJ databases">
        <title>Leucothrix arctica sp. nov., isolated from Arctic seawater.</title>
        <authorList>
            <person name="Choi A."/>
            <person name="Baek K."/>
        </authorList>
    </citation>
    <scope>NUCLEOTIDE SEQUENCE [LARGE SCALE GENOMIC DNA]</scope>
    <source>
        <strain evidence="2 3">IMCC9719</strain>
    </source>
</reference>
<keyword evidence="3" id="KW-1185">Reference proteome</keyword>
<dbReference type="InterPro" id="IPR002347">
    <property type="entry name" value="SDR_fam"/>
</dbReference>
<dbReference type="Pfam" id="PF13561">
    <property type="entry name" value="adh_short_C2"/>
    <property type="match status" value="1"/>
</dbReference>
<organism evidence="2 3">
    <name type="scientific">Leucothrix arctica</name>
    <dbReference type="NCBI Taxonomy" id="1481894"/>
    <lineage>
        <taxon>Bacteria</taxon>
        <taxon>Pseudomonadati</taxon>
        <taxon>Pseudomonadota</taxon>
        <taxon>Gammaproteobacteria</taxon>
        <taxon>Thiotrichales</taxon>
        <taxon>Thiotrichaceae</taxon>
        <taxon>Leucothrix</taxon>
    </lineage>
</organism>
<dbReference type="PANTHER" id="PTHR42879:SF6">
    <property type="entry name" value="NADPH-DEPENDENT REDUCTASE BACG"/>
    <property type="match status" value="1"/>
</dbReference>
<dbReference type="InterPro" id="IPR036291">
    <property type="entry name" value="NAD(P)-bd_dom_sf"/>
</dbReference>
<protein>
    <submittedName>
        <fullName evidence="2">3-oxoacyl-ACP reductase</fullName>
    </submittedName>
</protein>
<dbReference type="RefSeq" id="WP_109822141.1">
    <property type="nucleotide sequence ID" value="NZ_QGKL01000012.1"/>
</dbReference>
<comment type="similarity">
    <text evidence="1">Belongs to the short-chain dehydrogenases/reductases (SDR) family.</text>
</comment>
<name>A0A317CPK1_9GAMM</name>
<dbReference type="CDD" id="cd05344">
    <property type="entry name" value="BKR_like_SDR_like"/>
    <property type="match status" value="1"/>
</dbReference>
<sequence>MDLKLKDKVIMVAAASSGMGYAIAERCAMEGAIVSICSRRTDVIEAAAQSIQQKTGATVKAYTVDASKNDDIKNWVDGTVADLGSPAGILINAGGPPPGQFDDFDDEAWNAAFNLTLMSAIRMAREVLPHMRKQGYGSILTLTSSSVKEPISNLILSNVMRSGVTSLVKSLSKQLAGENIRVNNIIPGRIDTPRVQGMDAKAAANKGITPEEQAAISKQSIPAGRYGEPEEFANVAVFLLSDSASYVTGSTLVVDGGMTSSLF</sequence>
<dbReference type="Proteomes" id="UP000245506">
    <property type="component" value="Unassembled WGS sequence"/>
</dbReference>
<dbReference type="SUPFAM" id="SSF51735">
    <property type="entry name" value="NAD(P)-binding Rossmann-fold domains"/>
    <property type="match status" value="1"/>
</dbReference>
<dbReference type="EMBL" id="QGKL01000012">
    <property type="protein sequence ID" value="PWQ98300.1"/>
    <property type="molecule type" value="Genomic_DNA"/>
</dbReference>
<dbReference type="PRINTS" id="PR00081">
    <property type="entry name" value="GDHRDH"/>
</dbReference>
<dbReference type="Gene3D" id="3.40.50.720">
    <property type="entry name" value="NAD(P)-binding Rossmann-like Domain"/>
    <property type="match status" value="1"/>
</dbReference>
<dbReference type="OrthoDB" id="9786435at2"/>
<proteinExistence type="inferred from homology"/>
<gene>
    <name evidence="2" type="ORF">DKT75_03980</name>
</gene>
<dbReference type="PANTHER" id="PTHR42879">
    <property type="entry name" value="3-OXOACYL-(ACYL-CARRIER-PROTEIN) REDUCTASE"/>
    <property type="match status" value="1"/>
</dbReference>
<dbReference type="FunFam" id="3.40.50.720:FF:000084">
    <property type="entry name" value="Short-chain dehydrogenase reductase"/>
    <property type="match status" value="1"/>
</dbReference>
<evidence type="ECO:0000313" key="3">
    <source>
        <dbReference type="Proteomes" id="UP000245506"/>
    </source>
</evidence>
<dbReference type="InterPro" id="IPR050259">
    <property type="entry name" value="SDR"/>
</dbReference>